<comment type="caution">
    <text evidence="2">The sequence shown here is derived from an EMBL/GenBank/DDBJ whole genome shotgun (WGS) entry which is preliminary data.</text>
</comment>
<reference evidence="2 3" key="1">
    <citation type="submission" date="2018-06" db="EMBL/GenBank/DDBJ databases">
        <title>Extensive metabolic versatility and redundancy in microbially diverse, dynamic hydrothermal sediments.</title>
        <authorList>
            <person name="Dombrowski N."/>
            <person name="Teske A."/>
            <person name="Baker B.J."/>
        </authorList>
    </citation>
    <scope>NUCLEOTIDE SEQUENCE [LARGE SCALE GENOMIC DNA]</scope>
    <source>
        <strain evidence="2">B34_G17</strain>
    </source>
</reference>
<evidence type="ECO:0000313" key="3">
    <source>
        <dbReference type="Proteomes" id="UP000272051"/>
    </source>
</evidence>
<evidence type="ECO:0000313" key="2">
    <source>
        <dbReference type="EMBL" id="RLE53314.1"/>
    </source>
</evidence>
<protein>
    <submittedName>
        <fullName evidence="2">Uncharacterized protein</fullName>
    </submittedName>
</protein>
<keyword evidence="1" id="KW-0472">Membrane</keyword>
<dbReference type="EMBL" id="QMQX01000014">
    <property type="protein sequence ID" value="RLE53314.1"/>
    <property type="molecule type" value="Genomic_DNA"/>
</dbReference>
<gene>
    <name evidence="2" type="ORF">DRJ33_01300</name>
</gene>
<dbReference type="Proteomes" id="UP000272051">
    <property type="component" value="Unassembled WGS sequence"/>
</dbReference>
<feature type="transmembrane region" description="Helical" evidence="1">
    <location>
        <begin position="6"/>
        <end position="32"/>
    </location>
</feature>
<accession>A0A497F127</accession>
<sequence>MGKRSYGTFTIISVVLLLVVAVFSGIAIYPWLMNFLSETGIKSAYAPSKIVVIESVKAVQGGFILYVRNVGVSPVTVDRAYV</sequence>
<proteinExistence type="predicted"/>
<organism evidence="2 3">
    <name type="scientific">Thermoproteota archaeon</name>
    <dbReference type="NCBI Taxonomy" id="2056631"/>
    <lineage>
        <taxon>Archaea</taxon>
        <taxon>Thermoproteota</taxon>
    </lineage>
</organism>
<evidence type="ECO:0000256" key="1">
    <source>
        <dbReference type="SAM" id="Phobius"/>
    </source>
</evidence>
<name>A0A497F127_9CREN</name>
<keyword evidence="1" id="KW-1133">Transmembrane helix</keyword>
<dbReference type="AlphaFoldDB" id="A0A497F127"/>
<feature type="non-terminal residue" evidence="2">
    <location>
        <position position="82"/>
    </location>
</feature>
<keyword evidence="1" id="KW-0812">Transmembrane</keyword>